<proteinExistence type="predicted"/>
<name>A0ABT4UPF4_9BACT</name>
<dbReference type="InterPro" id="IPR000836">
    <property type="entry name" value="PRTase_dom"/>
</dbReference>
<dbReference type="EMBL" id="JAQGEF010000041">
    <property type="protein sequence ID" value="MDA3616734.1"/>
    <property type="molecule type" value="Genomic_DNA"/>
</dbReference>
<organism evidence="2 3">
    <name type="scientific">Polluticaenibacter yanchengensis</name>
    <dbReference type="NCBI Taxonomy" id="3014562"/>
    <lineage>
        <taxon>Bacteria</taxon>
        <taxon>Pseudomonadati</taxon>
        <taxon>Bacteroidota</taxon>
        <taxon>Chitinophagia</taxon>
        <taxon>Chitinophagales</taxon>
        <taxon>Chitinophagaceae</taxon>
        <taxon>Polluticaenibacter</taxon>
    </lineage>
</organism>
<dbReference type="SUPFAM" id="SSF53271">
    <property type="entry name" value="PRTase-like"/>
    <property type="match status" value="1"/>
</dbReference>
<dbReference type="Proteomes" id="UP001210231">
    <property type="component" value="Unassembled WGS sequence"/>
</dbReference>
<evidence type="ECO:0000313" key="2">
    <source>
        <dbReference type="EMBL" id="MDA3616734.1"/>
    </source>
</evidence>
<dbReference type="Gene3D" id="3.40.50.2020">
    <property type="match status" value="1"/>
</dbReference>
<evidence type="ECO:0000313" key="3">
    <source>
        <dbReference type="Proteomes" id="UP001210231"/>
    </source>
</evidence>
<dbReference type="InterPro" id="IPR050137">
    <property type="entry name" value="PyrR_bifunctional"/>
</dbReference>
<dbReference type="RefSeq" id="WP_407033064.1">
    <property type="nucleotide sequence ID" value="NZ_JAQGEF010000041.1"/>
</dbReference>
<accession>A0ABT4UPF4</accession>
<dbReference type="GO" id="GO:0016757">
    <property type="term" value="F:glycosyltransferase activity"/>
    <property type="evidence" value="ECO:0007669"/>
    <property type="project" value="UniProtKB-KW"/>
</dbReference>
<dbReference type="InterPro" id="IPR029057">
    <property type="entry name" value="PRTase-like"/>
</dbReference>
<keyword evidence="3" id="KW-1185">Reference proteome</keyword>
<dbReference type="Pfam" id="PF00156">
    <property type="entry name" value="Pribosyltran"/>
    <property type="match status" value="1"/>
</dbReference>
<comment type="caution">
    <text evidence="2">The sequence shown here is derived from an EMBL/GenBank/DDBJ whole genome shotgun (WGS) entry which is preliminary data.</text>
</comment>
<feature type="domain" description="Phosphoribosyltransferase" evidence="1">
    <location>
        <begin position="3"/>
        <end position="140"/>
    </location>
</feature>
<dbReference type="PANTHER" id="PTHR11608:SF0">
    <property type="entry name" value="BIFUNCTIONAL PROTEIN PYRR"/>
    <property type="match status" value="1"/>
</dbReference>
<sequence>MKKILDKTQIDFKIKRLGLEIAERNVFEASIILVGIAANGLLIANKLKQEIAPYFKGQISVLPLDFNKKTPHENNIAISQDITNSNVILVDDVANSGRTLTYAVKPFLNALPKSIQTLVLVERTHKLFPISADYVGQSINTTVQDYIEVQNENGEIISAVIQ</sequence>
<keyword evidence="2" id="KW-0808">Transferase</keyword>
<evidence type="ECO:0000259" key="1">
    <source>
        <dbReference type="Pfam" id="PF00156"/>
    </source>
</evidence>
<keyword evidence="2" id="KW-0328">Glycosyltransferase</keyword>
<gene>
    <name evidence="2" type="ORF">O3P16_18125</name>
</gene>
<dbReference type="PANTHER" id="PTHR11608">
    <property type="entry name" value="BIFUNCTIONAL PROTEIN PYRR"/>
    <property type="match status" value="1"/>
</dbReference>
<dbReference type="CDD" id="cd06223">
    <property type="entry name" value="PRTases_typeI"/>
    <property type="match status" value="1"/>
</dbReference>
<reference evidence="2 3" key="1">
    <citation type="submission" date="2022-12" db="EMBL/GenBank/DDBJ databases">
        <title>Chitinophagaceae gen. sp. nov., a new member of the family Chitinophagaceae, isolated from soil in a chemical factory.</title>
        <authorList>
            <person name="Ke Z."/>
        </authorList>
    </citation>
    <scope>NUCLEOTIDE SEQUENCE [LARGE SCALE GENOMIC DNA]</scope>
    <source>
        <strain evidence="2 3">LY-5</strain>
    </source>
</reference>
<protein>
    <submittedName>
        <fullName evidence="2">Phosphoribosyltransferase family protein</fullName>
    </submittedName>
</protein>